<accession>A0A9P6N5V0</accession>
<protein>
    <recommendedName>
        <fullName evidence="2">Retroviral polymerase SH3-like domain-containing protein</fullName>
    </recommendedName>
</protein>
<dbReference type="OrthoDB" id="413361at2759"/>
<comment type="caution">
    <text evidence="3">The sequence shown here is derived from an EMBL/GenBank/DDBJ whole genome shotgun (WGS) entry which is preliminary data.</text>
</comment>
<reference evidence="3" key="1">
    <citation type="submission" date="2013-11" db="EMBL/GenBank/DDBJ databases">
        <title>Genome sequence of the fusiform rust pathogen reveals effectors for host alternation and coevolution with pine.</title>
        <authorList>
            <consortium name="DOE Joint Genome Institute"/>
            <person name="Smith K."/>
            <person name="Pendleton A."/>
            <person name="Kubisiak T."/>
            <person name="Anderson C."/>
            <person name="Salamov A."/>
            <person name="Aerts A."/>
            <person name="Riley R."/>
            <person name="Clum A."/>
            <person name="Lindquist E."/>
            <person name="Ence D."/>
            <person name="Campbell M."/>
            <person name="Kronenberg Z."/>
            <person name="Feau N."/>
            <person name="Dhillon B."/>
            <person name="Hamelin R."/>
            <person name="Burleigh J."/>
            <person name="Smith J."/>
            <person name="Yandell M."/>
            <person name="Nelson C."/>
            <person name="Grigoriev I."/>
            <person name="Davis J."/>
        </authorList>
    </citation>
    <scope>NUCLEOTIDE SEQUENCE</scope>
    <source>
        <strain evidence="3">G11</strain>
    </source>
</reference>
<evidence type="ECO:0000259" key="2">
    <source>
        <dbReference type="Pfam" id="PF25597"/>
    </source>
</evidence>
<sequence length="109" mass="12281">GKFVPLTTQGILLGFCNDNYNYQIYDLETCKIVISHDVTFAENVFPAKQNHELENEKQVMLFDEETGGATSSTDTPDHTPEQVVTFNDEGSEKDTEEEPLLRVVTLDQP</sequence>
<dbReference type="Pfam" id="PF25597">
    <property type="entry name" value="SH3_retrovirus"/>
    <property type="match status" value="1"/>
</dbReference>
<feature type="region of interest" description="Disordered" evidence="1">
    <location>
        <begin position="64"/>
        <end position="109"/>
    </location>
</feature>
<dbReference type="AlphaFoldDB" id="A0A9P6N5V0"/>
<dbReference type="Proteomes" id="UP000886653">
    <property type="component" value="Unassembled WGS sequence"/>
</dbReference>
<gene>
    <name evidence="3" type="ORF">CROQUDRAFT_53981</name>
</gene>
<feature type="domain" description="Retroviral polymerase SH3-like" evidence="2">
    <location>
        <begin position="2"/>
        <end position="50"/>
    </location>
</feature>
<feature type="compositionally biased region" description="Acidic residues" evidence="1">
    <location>
        <begin position="89"/>
        <end position="98"/>
    </location>
</feature>
<organism evidence="3 4">
    <name type="scientific">Cronartium quercuum f. sp. fusiforme G11</name>
    <dbReference type="NCBI Taxonomy" id="708437"/>
    <lineage>
        <taxon>Eukaryota</taxon>
        <taxon>Fungi</taxon>
        <taxon>Dikarya</taxon>
        <taxon>Basidiomycota</taxon>
        <taxon>Pucciniomycotina</taxon>
        <taxon>Pucciniomycetes</taxon>
        <taxon>Pucciniales</taxon>
        <taxon>Coleosporiaceae</taxon>
        <taxon>Cronartium</taxon>
    </lineage>
</organism>
<evidence type="ECO:0000256" key="1">
    <source>
        <dbReference type="SAM" id="MobiDB-lite"/>
    </source>
</evidence>
<dbReference type="InterPro" id="IPR057670">
    <property type="entry name" value="SH3_retrovirus"/>
</dbReference>
<feature type="non-terminal residue" evidence="3">
    <location>
        <position position="1"/>
    </location>
</feature>
<proteinExistence type="predicted"/>
<evidence type="ECO:0000313" key="3">
    <source>
        <dbReference type="EMBL" id="KAG0139950.1"/>
    </source>
</evidence>
<keyword evidence="4" id="KW-1185">Reference proteome</keyword>
<dbReference type="EMBL" id="MU167496">
    <property type="protein sequence ID" value="KAG0139950.1"/>
    <property type="molecule type" value="Genomic_DNA"/>
</dbReference>
<evidence type="ECO:0000313" key="4">
    <source>
        <dbReference type="Proteomes" id="UP000886653"/>
    </source>
</evidence>
<name>A0A9P6N5V0_9BASI</name>